<reference evidence="1 2" key="1">
    <citation type="submission" date="2013-09" db="EMBL/GenBank/DDBJ databases">
        <title>Corchorus capsularis genome sequencing.</title>
        <authorList>
            <person name="Alam M."/>
            <person name="Haque M.S."/>
            <person name="Islam M.S."/>
            <person name="Emdad E.M."/>
            <person name="Islam M.M."/>
            <person name="Ahmed B."/>
            <person name="Halim A."/>
            <person name="Hossen Q.M.M."/>
            <person name="Hossain M.Z."/>
            <person name="Ahmed R."/>
            <person name="Khan M.M."/>
            <person name="Islam R."/>
            <person name="Rashid M.M."/>
            <person name="Khan S.A."/>
            <person name="Rahman M.S."/>
            <person name="Alam M."/>
        </authorList>
    </citation>
    <scope>NUCLEOTIDE SEQUENCE [LARGE SCALE GENOMIC DNA]</scope>
    <source>
        <strain evidence="2">cv. CVL-1</strain>
        <tissue evidence="1">Whole seedling</tissue>
    </source>
</reference>
<evidence type="ECO:0000313" key="1">
    <source>
        <dbReference type="EMBL" id="OMO86677.1"/>
    </source>
</evidence>
<accession>A0A1R3IVR7</accession>
<dbReference type="Proteomes" id="UP000188268">
    <property type="component" value="Unassembled WGS sequence"/>
</dbReference>
<gene>
    <name evidence="1" type="ORF">CCACVL1_09536</name>
</gene>
<comment type="caution">
    <text evidence="1">The sequence shown here is derived from an EMBL/GenBank/DDBJ whole genome shotgun (WGS) entry which is preliminary data.</text>
</comment>
<name>A0A1R3IVR7_COCAP</name>
<dbReference type="AlphaFoldDB" id="A0A1R3IVR7"/>
<organism evidence="1 2">
    <name type="scientific">Corchorus capsularis</name>
    <name type="common">Jute</name>
    <dbReference type="NCBI Taxonomy" id="210143"/>
    <lineage>
        <taxon>Eukaryota</taxon>
        <taxon>Viridiplantae</taxon>
        <taxon>Streptophyta</taxon>
        <taxon>Embryophyta</taxon>
        <taxon>Tracheophyta</taxon>
        <taxon>Spermatophyta</taxon>
        <taxon>Magnoliopsida</taxon>
        <taxon>eudicotyledons</taxon>
        <taxon>Gunneridae</taxon>
        <taxon>Pentapetalae</taxon>
        <taxon>rosids</taxon>
        <taxon>malvids</taxon>
        <taxon>Malvales</taxon>
        <taxon>Malvaceae</taxon>
        <taxon>Grewioideae</taxon>
        <taxon>Apeibeae</taxon>
        <taxon>Corchorus</taxon>
    </lineage>
</organism>
<keyword evidence="2" id="KW-1185">Reference proteome</keyword>
<dbReference type="EMBL" id="AWWV01009421">
    <property type="protein sequence ID" value="OMO86677.1"/>
    <property type="molecule type" value="Genomic_DNA"/>
</dbReference>
<protein>
    <submittedName>
        <fullName evidence="1">Uncharacterized protein</fullName>
    </submittedName>
</protein>
<proteinExistence type="predicted"/>
<evidence type="ECO:0000313" key="2">
    <source>
        <dbReference type="Proteomes" id="UP000188268"/>
    </source>
</evidence>
<dbReference type="Gramene" id="OMO86677">
    <property type="protein sequence ID" value="OMO86677"/>
    <property type="gene ID" value="CCACVL1_09536"/>
</dbReference>
<sequence>MEFYNCERPVSKEFGTAIGSYTMVTRFQ</sequence>